<accession>A0A091AZQ8</accession>
<dbReference type="RefSeq" id="WP_022969436.1">
    <property type="nucleotide sequence ID" value="NZ_ATVD01000003.1"/>
</dbReference>
<keyword evidence="2 4" id="KW-0479">Metal-binding</keyword>
<dbReference type="AlphaFoldDB" id="A0A091AZQ8"/>
<reference evidence="7 8" key="1">
    <citation type="submission" date="2013-09" db="EMBL/GenBank/DDBJ databases">
        <title>Genome sequencing of Arenimonas oryziterrae.</title>
        <authorList>
            <person name="Chen F."/>
            <person name="Wang G."/>
        </authorList>
    </citation>
    <scope>NUCLEOTIDE SEQUENCE [LARGE SCALE GENOMIC DNA]</scope>
    <source>
        <strain evidence="7 8">YC6267</strain>
    </source>
</reference>
<keyword evidence="5" id="KW-0812">Transmembrane</keyword>
<feature type="transmembrane region" description="Helical" evidence="5">
    <location>
        <begin position="7"/>
        <end position="28"/>
    </location>
</feature>
<keyword evidence="3 4" id="KW-0408">Iron</keyword>
<organism evidence="7 8">
    <name type="scientific">Arenimonas oryziterrae DSM 21050 = YC6267</name>
    <dbReference type="NCBI Taxonomy" id="1121015"/>
    <lineage>
        <taxon>Bacteria</taxon>
        <taxon>Pseudomonadati</taxon>
        <taxon>Pseudomonadota</taxon>
        <taxon>Gammaproteobacteria</taxon>
        <taxon>Lysobacterales</taxon>
        <taxon>Lysobacteraceae</taxon>
        <taxon>Arenimonas</taxon>
    </lineage>
</organism>
<dbReference type="EMBL" id="AVCI01000003">
    <property type="protein sequence ID" value="KFN44124.1"/>
    <property type="molecule type" value="Genomic_DNA"/>
</dbReference>
<dbReference type="GO" id="GO:0009055">
    <property type="term" value="F:electron transfer activity"/>
    <property type="evidence" value="ECO:0007669"/>
    <property type="project" value="InterPro"/>
</dbReference>
<evidence type="ECO:0000256" key="3">
    <source>
        <dbReference type="ARBA" id="ARBA00023004"/>
    </source>
</evidence>
<dbReference type="GO" id="GO:0046872">
    <property type="term" value="F:metal ion binding"/>
    <property type="evidence" value="ECO:0007669"/>
    <property type="project" value="UniProtKB-KW"/>
</dbReference>
<dbReference type="PATRIC" id="fig|1121015.4.peg.856"/>
<feature type="domain" description="Cytochrome c" evidence="6">
    <location>
        <begin position="52"/>
        <end position="149"/>
    </location>
</feature>
<name>A0A091AZQ8_9GAMM</name>
<comment type="caution">
    <text evidence="7">The sequence shown here is derived from an EMBL/GenBank/DDBJ whole genome shotgun (WGS) entry which is preliminary data.</text>
</comment>
<evidence type="ECO:0000313" key="8">
    <source>
        <dbReference type="Proteomes" id="UP000029385"/>
    </source>
</evidence>
<dbReference type="PANTHER" id="PTHR35008:SF8">
    <property type="entry name" value="ALCOHOL DEHYDROGENASE CYTOCHROME C SUBUNIT"/>
    <property type="match status" value="1"/>
</dbReference>
<dbReference type="STRING" id="1121015.GCA_000420545_01818"/>
<sequence length="300" mass="31941">MRKLFKGVAIAFGVLALAIAALVGVAWWKTENLLSRHYAVNDAPLAIDRSAATLERGQHLYTVLGCVECHGANGMGKLAIDAGPVGKIYAPNLSPAVLGPHYTADHLAAAIRHAVRPDGTPLRIMPSEDFANLSDADTAALVAYLQSLPASTPPQGETYLTAFGRVLVLFGQLRLTQAADIDHRPRVRQAPPEAATADYGAYLAQACTGCHGSNFGGQHVPGTPPEFPDSANLTPHADGLAAWTLVDFERALRTGRRPDGRELDGFMPWRAYGQMSDTEVAALWAHLSTLPPVPSAKAKK</sequence>
<evidence type="ECO:0000256" key="1">
    <source>
        <dbReference type="ARBA" id="ARBA00022617"/>
    </source>
</evidence>
<proteinExistence type="predicted"/>
<dbReference type="InterPro" id="IPR009056">
    <property type="entry name" value="Cyt_c-like_dom"/>
</dbReference>
<dbReference type="InterPro" id="IPR036909">
    <property type="entry name" value="Cyt_c-like_dom_sf"/>
</dbReference>
<dbReference type="InterPro" id="IPR051459">
    <property type="entry name" value="Cytochrome_c-type_DH"/>
</dbReference>
<dbReference type="OrthoDB" id="9811281at2"/>
<evidence type="ECO:0000313" key="7">
    <source>
        <dbReference type="EMBL" id="KFN44124.1"/>
    </source>
</evidence>
<dbReference type="PANTHER" id="PTHR35008">
    <property type="entry name" value="BLL4482 PROTEIN-RELATED"/>
    <property type="match status" value="1"/>
</dbReference>
<dbReference type="SUPFAM" id="SSF46626">
    <property type="entry name" value="Cytochrome c"/>
    <property type="match status" value="2"/>
</dbReference>
<evidence type="ECO:0000256" key="2">
    <source>
        <dbReference type="ARBA" id="ARBA00022723"/>
    </source>
</evidence>
<evidence type="ECO:0000256" key="4">
    <source>
        <dbReference type="PROSITE-ProRule" id="PRU00433"/>
    </source>
</evidence>
<dbReference type="Proteomes" id="UP000029385">
    <property type="component" value="Unassembled WGS sequence"/>
</dbReference>
<dbReference type="Pfam" id="PF00034">
    <property type="entry name" value="Cytochrom_C"/>
    <property type="match status" value="2"/>
</dbReference>
<dbReference type="PROSITE" id="PS51007">
    <property type="entry name" value="CYTC"/>
    <property type="match status" value="2"/>
</dbReference>
<keyword evidence="5" id="KW-1133">Transmembrane helix</keyword>
<dbReference type="GO" id="GO:0020037">
    <property type="term" value="F:heme binding"/>
    <property type="evidence" value="ECO:0007669"/>
    <property type="project" value="InterPro"/>
</dbReference>
<protein>
    <recommendedName>
        <fullName evidence="6">Cytochrome c domain-containing protein</fullName>
    </recommendedName>
</protein>
<keyword evidence="8" id="KW-1185">Reference proteome</keyword>
<dbReference type="eggNOG" id="COG2010">
    <property type="taxonomic scope" value="Bacteria"/>
</dbReference>
<evidence type="ECO:0000256" key="5">
    <source>
        <dbReference type="SAM" id="Phobius"/>
    </source>
</evidence>
<dbReference type="Gene3D" id="1.10.760.10">
    <property type="entry name" value="Cytochrome c-like domain"/>
    <property type="match status" value="2"/>
</dbReference>
<gene>
    <name evidence="7" type="ORF">N789_06830</name>
</gene>
<evidence type="ECO:0000259" key="6">
    <source>
        <dbReference type="PROSITE" id="PS51007"/>
    </source>
</evidence>
<keyword evidence="1 4" id="KW-0349">Heme</keyword>
<feature type="domain" description="Cytochrome c" evidence="6">
    <location>
        <begin position="195"/>
        <end position="291"/>
    </location>
</feature>
<keyword evidence="5" id="KW-0472">Membrane</keyword>